<evidence type="ECO:0000256" key="3">
    <source>
        <dbReference type="ARBA" id="ARBA00004953"/>
    </source>
</evidence>
<dbReference type="EMBL" id="CP158568">
    <property type="protein sequence ID" value="XBY45198.1"/>
    <property type="molecule type" value="Genomic_DNA"/>
</dbReference>
<protein>
    <recommendedName>
        <fullName evidence="4">threonine-phosphate decarboxylase</fullName>
        <ecNumber evidence="4">4.1.1.81</ecNumber>
    </recommendedName>
    <alternativeName>
        <fullName evidence="8">L-threonine-O-3-phosphate decarboxylase</fullName>
    </alternativeName>
</protein>
<comment type="catalytic activity">
    <reaction evidence="9">
        <text>O-phospho-L-threonine + H(+) = (R)-1-aminopropan-2-yl phosphate + CO2</text>
        <dbReference type="Rhea" id="RHEA:11492"/>
        <dbReference type="ChEBI" id="CHEBI:15378"/>
        <dbReference type="ChEBI" id="CHEBI:16526"/>
        <dbReference type="ChEBI" id="CHEBI:58563"/>
        <dbReference type="ChEBI" id="CHEBI:58675"/>
        <dbReference type="EC" id="4.1.1.81"/>
    </reaction>
</comment>
<dbReference type="SUPFAM" id="SSF53383">
    <property type="entry name" value="PLP-dependent transferases"/>
    <property type="match status" value="1"/>
</dbReference>
<evidence type="ECO:0000256" key="7">
    <source>
        <dbReference type="ARBA" id="ARBA00023239"/>
    </source>
</evidence>
<name>A0AAU7XBR8_9HYPH</name>
<keyword evidence="5" id="KW-0169">Cobalamin biosynthesis</keyword>
<dbReference type="InterPro" id="IPR004839">
    <property type="entry name" value="Aminotransferase_I/II_large"/>
</dbReference>
<dbReference type="Pfam" id="PF00155">
    <property type="entry name" value="Aminotran_1_2"/>
    <property type="match status" value="1"/>
</dbReference>
<dbReference type="Gene3D" id="3.90.1150.10">
    <property type="entry name" value="Aspartate Aminotransferase, domain 1"/>
    <property type="match status" value="1"/>
</dbReference>
<comment type="function">
    <text evidence="2">Decarboxylates L-threonine-O-3-phosphate to yield (R)-1-amino-2-propanol O-2-phosphate, the precursor for the linkage between the nucleotide loop and the corrin ring in cobalamin.</text>
</comment>
<dbReference type="GO" id="GO:0030170">
    <property type="term" value="F:pyridoxal phosphate binding"/>
    <property type="evidence" value="ECO:0007669"/>
    <property type="project" value="InterPro"/>
</dbReference>
<gene>
    <name evidence="11" type="primary">cobD</name>
    <name evidence="11" type="ORF">ABS361_02575</name>
</gene>
<proteinExistence type="predicted"/>
<dbReference type="InterPro" id="IPR015421">
    <property type="entry name" value="PyrdxlP-dep_Trfase_major"/>
</dbReference>
<dbReference type="EC" id="4.1.1.81" evidence="4"/>
<dbReference type="NCBIfam" id="TIGR01140">
    <property type="entry name" value="L_thr_O3P_dcar"/>
    <property type="match status" value="1"/>
</dbReference>
<dbReference type="InterPro" id="IPR004838">
    <property type="entry name" value="NHTrfase_class1_PyrdxlP-BS"/>
</dbReference>
<organism evidence="11">
    <name type="scientific">Methyloraptor flagellatus</name>
    <dbReference type="NCBI Taxonomy" id="3162530"/>
    <lineage>
        <taxon>Bacteria</taxon>
        <taxon>Pseudomonadati</taxon>
        <taxon>Pseudomonadota</taxon>
        <taxon>Alphaproteobacteria</taxon>
        <taxon>Hyphomicrobiales</taxon>
        <taxon>Ancalomicrobiaceae</taxon>
        <taxon>Methyloraptor</taxon>
    </lineage>
</organism>
<dbReference type="GO" id="GO:0009236">
    <property type="term" value="P:cobalamin biosynthetic process"/>
    <property type="evidence" value="ECO:0007669"/>
    <property type="project" value="UniProtKB-KW"/>
</dbReference>
<evidence type="ECO:0000256" key="5">
    <source>
        <dbReference type="ARBA" id="ARBA00022573"/>
    </source>
</evidence>
<dbReference type="PANTHER" id="PTHR42885:SF1">
    <property type="entry name" value="THREONINE-PHOSPHATE DECARBOXYLASE"/>
    <property type="match status" value="1"/>
</dbReference>
<evidence type="ECO:0000256" key="8">
    <source>
        <dbReference type="ARBA" id="ARBA00029996"/>
    </source>
</evidence>
<sequence>MDGAAAHSVTTDGAPVYHGGGLAVARDRFPGAPEPWIDLSTGINPVPYPVDDIPSDAWTRLPEAAAVAALEHIAAGAYGVDDAAMVAATPGTQALIEHLPRLVPTSSPAPRVHILGFTYQEHAHVWRRAGAQVDVVETLEALSAADIAIVVNPNNPDGRHVAPERLAMLAVEMGARGGSLIVDQAFADVLPPDAGIEPFMADPAVAAGTLVLRSFGKAYGLAGLRLGFLVADPVRAARTRALFGPWAVSGPAITLGGRALADRVWLDAATRRLEADRARLEALLTGAGLAIVGGTPLFVLARTADATSLFERLAHRGILVRPFPARPDWLRFGLPGDAVVWDRLAAALAARG</sequence>
<dbReference type="AlphaFoldDB" id="A0AAU7XBR8"/>
<feature type="domain" description="Aminotransferase class I/classII large" evidence="10">
    <location>
        <begin position="80"/>
        <end position="347"/>
    </location>
</feature>
<evidence type="ECO:0000256" key="2">
    <source>
        <dbReference type="ARBA" id="ARBA00003444"/>
    </source>
</evidence>
<accession>A0AAU7XBR8</accession>
<dbReference type="CDD" id="cd00609">
    <property type="entry name" value="AAT_like"/>
    <property type="match status" value="1"/>
</dbReference>
<dbReference type="KEGG" id="mflg:ABS361_02575"/>
<evidence type="ECO:0000256" key="1">
    <source>
        <dbReference type="ARBA" id="ARBA00001933"/>
    </source>
</evidence>
<evidence type="ECO:0000313" key="11">
    <source>
        <dbReference type="EMBL" id="XBY45198.1"/>
    </source>
</evidence>
<dbReference type="InterPro" id="IPR015424">
    <property type="entry name" value="PyrdxlP-dep_Trfase"/>
</dbReference>
<reference evidence="11" key="1">
    <citation type="submission" date="2024-06" db="EMBL/GenBank/DDBJ databases">
        <title>Methylostella associata gen. nov., sp. nov., a novel Ancalomicrobiaceae-affiliated facultatively methylotrophic bacteria that feed on methanotrophs of the genus Methylococcus.</title>
        <authorList>
            <person name="Saltykova V."/>
            <person name="Danilova O.V."/>
            <person name="Oshkin I.Y."/>
            <person name="Belova S.E."/>
            <person name="Pimenov N.V."/>
            <person name="Dedysh S.N."/>
        </authorList>
    </citation>
    <scope>NUCLEOTIDE SEQUENCE</scope>
    <source>
        <strain evidence="11">S20</strain>
    </source>
</reference>
<dbReference type="PROSITE" id="PS00105">
    <property type="entry name" value="AA_TRANSFER_CLASS_1"/>
    <property type="match status" value="1"/>
</dbReference>
<comment type="cofactor">
    <cofactor evidence="1">
        <name>pyridoxal 5'-phosphate</name>
        <dbReference type="ChEBI" id="CHEBI:597326"/>
    </cofactor>
</comment>
<evidence type="ECO:0000256" key="9">
    <source>
        <dbReference type="ARBA" id="ARBA00048531"/>
    </source>
</evidence>
<comment type="pathway">
    <text evidence="3">Cofactor biosynthesis; adenosylcobalamin biosynthesis.</text>
</comment>
<dbReference type="InterPro" id="IPR005860">
    <property type="entry name" value="CobD"/>
</dbReference>
<dbReference type="GO" id="GO:0048472">
    <property type="term" value="F:threonine-phosphate decarboxylase activity"/>
    <property type="evidence" value="ECO:0007669"/>
    <property type="project" value="UniProtKB-EC"/>
</dbReference>
<evidence type="ECO:0000256" key="4">
    <source>
        <dbReference type="ARBA" id="ARBA00012285"/>
    </source>
</evidence>
<evidence type="ECO:0000259" key="10">
    <source>
        <dbReference type="Pfam" id="PF00155"/>
    </source>
</evidence>
<keyword evidence="6" id="KW-0663">Pyridoxal phosphate</keyword>
<dbReference type="Gene3D" id="3.40.640.10">
    <property type="entry name" value="Type I PLP-dependent aspartate aminotransferase-like (Major domain)"/>
    <property type="match status" value="1"/>
</dbReference>
<dbReference type="RefSeq" id="WP_407050288.1">
    <property type="nucleotide sequence ID" value="NZ_CP158568.1"/>
</dbReference>
<dbReference type="PANTHER" id="PTHR42885">
    <property type="entry name" value="HISTIDINOL-PHOSPHATE AMINOTRANSFERASE-RELATED"/>
    <property type="match status" value="1"/>
</dbReference>
<dbReference type="InterPro" id="IPR015422">
    <property type="entry name" value="PyrdxlP-dep_Trfase_small"/>
</dbReference>
<keyword evidence="7 11" id="KW-0456">Lyase</keyword>
<evidence type="ECO:0000256" key="6">
    <source>
        <dbReference type="ARBA" id="ARBA00022898"/>
    </source>
</evidence>